<feature type="compositionally biased region" description="Basic and acidic residues" evidence="1">
    <location>
        <begin position="50"/>
        <end position="59"/>
    </location>
</feature>
<sequence length="354" mass="40097">MAFTTITPPDPTPTNECSSQDDLIKKRAPRRRGKRDGPPQFQFLTATDPSHFKNDEPRRSMRSQAMIYHRNKPGRERSLPQVRTGKPSVRKGPIGFVVIKGTLDKEDRYTSPGDEVDKYSEEQQDERLSAPGALWDFYSSMRRTTVGAEHRYAPQTSQPFPDTQVQKVACPATRDAVEDEPIESQGQRMLRMVVARIEIFTQIGDSVDPFVVLPQFNNPKLDSLYLQRNYKCTHEALICEAMPLSMSTTWELSEYALGNDDVTISTSPLFCPRADFVTVANDSCVLLFTYEILRDMQDLTSLSIAHRAVSKIICDTCEIKQAHNDRNEVDYDDKVTKLGERLTKLPSAYIPGLP</sequence>
<dbReference type="EMBL" id="QGDH01000232">
    <property type="protein sequence ID" value="RAR02089.1"/>
    <property type="molecule type" value="Genomic_DNA"/>
</dbReference>
<dbReference type="STRING" id="183478.A0A364MSM9"/>
<dbReference type="AlphaFoldDB" id="A0A364MSM9"/>
<protein>
    <submittedName>
        <fullName evidence="2">Uncharacterized protein</fullName>
    </submittedName>
</protein>
<reference evidence="3" key="1">
    <citation type="submission" date="2018-05" db="EMBL/GenBank/DDBJ databases">
        <title>Draft genome sequence of Stemphylium lycopersici strain CIDEFI 213.</title>
        <authorList>
            <person name="Medina R."/>
            <person name="Franco M.E.E."/>
            <person name="Lucentini C.G."/>
            <person name="Saparrat M.C.N."/>
            <person name="Balatti P.A."/>
        </authorList>
    </citation>
    <scope>NUCLEOTIDE SEQUENCE [LARGE SCALE GENOMIC DNA]</scope>
    <source>
        <strain evidence="3">CIDEFI 213</strain>
    </source>
</reference>
<gene>
    <name evidence="2" type="ORF">DDE83_008695</name>
</gene>
<keyword evidence="3" id="KW-1185">Reference proteome</keyword>
<accession>A0A364MSM9</accession>
<organism evidence="2 3">
    <name type="scientific">Stemphylium lycopersici</name>
    <name type="common">Tomato gray leaf spot disease fungus</name>
    <name type="synonym">Thyrospora lycopersici</name>
    <dbReference type="NCBI Taxonomy" id="183478"/>
    <lineage>
        <taxon>Eukaryota</taxon>
        <taxon>Fungi</taxon>
        <taxon>Dikarya</taxon>
        <taxon>Ascomycota</taxon>
        <taxon>Pezizomycotina</taxon>
        <taxon>Dothideomycetes</taxon>
        <taxon>Pleosporomycetidae</taxon>
        <taxon>Pleosporales</taxon>
        <taxon>Pleosporineae</taxon>
        <taxon>Pleosporaceae</taxon>
        <taxon>Stemphylium</taxon>
    </lineage>
</organism>
<dbReference type="Proteomes" id="UP000249619">
    <property type="component" value="Unassembled WGS sequence"/>
</dbReference>
<name>A0A364MSM9_STELY</name>
<evidence type="ECO:0000313" key="3">
    <source>
        <dbReference type="Proteomes" id="UP000249619"/>
    </source>
</evidence>
<feature type="region of interest" description="Disordered" evidence="1">
    <location>
        <begin position="106"/>
        <end position="125"/>
    </location>
</feature>
<comment type="caution">
    <text evidence="2">The sequence shown here is derived from an EMBL/GenBank/DDBJ whole genome shotgun (WGS) entry which is preliminary data.</text>
</comment>
<evidence type="ECO:0000256" key="1">
    <source>
        <dbReference type="SAM" id="MobiDB-lite"/>
    </source>
</evidence>
<evidence type="ECO:0000313" key="2">
    <source>
        <dbReference type="EMBL" id="RAR02089.1"/>
    </source>
</evidence>
<proteinExistence type="predicted"/>
<feature type="region of interest" description="Disordered" evidence="1">
    <location>
        <begin position="1"/>
        <end position="90"/>
    </location>
</feature>